<protein>
    <submittedName>
        <fullName evidence="1">Pilus assembly protein PilP</fullName>
    </submittedName>
</protein>
<keyword evidence="2" id="KW-1185">Reference proteome</keyword>
<proteinExistence type="predicted"/>
<dbReference type="Gene3D" id="2.30.30.830">
    <property type="match status" value="1"/>
</dbReference>
<comment type="caution">
    <text evidence="1">The sequence shown here is derived from an EMBL/GenBank/DDBJ whole genome shotgun (WGS) entry which is preliminary data.</text>
</comment>
<accession>A0ABU9C0R6</accession>
<sequence length="175" mass="19396">MNQRWIASLCLLACLGACSSDDDELKAWMDQQKQEVKPSVEPIAAPKKFTPQAYTGLGAVDPFGAQKMSSGNKLDANQSGAMLASEAKRRKEPLEAFPLDGMVMVGSMTRDKRQYAILKVEALLHYVKVGEYLGLNYGKITKITETEITLREIVQDAAGEWIERNSTLQLQETAR</sequence>
<evidence type="ECO:0000313" key="1">
    <source>
        <dbReference type="EMBL" id="MEK8045444.1"/>
    </source>
</evidence>
<dbReference type="Proteomes" id="UP001379945">
    <property type="component" value="Unassembled WGS sequence"/>
</dbReference>
<evidence type="ECO:0000313" key="2">
    <source>
        <dbReference type="Proteomes" id="UP001379945"/>
    </source>
</evidence>
<gene>
    <name evidence="1" type="ORF">AACH00_03680</name>
</gene>
<dbReference type="InterPro" id="IPR007446">
    <property type="entry name" value="PilP"/>
</dbReference>
<dbReference type="Pfam" id="PF04351">
    <property type="entry name" value="PilP"/>
    <property type="match status" value="1"/>
</dbReference>
<dbReference type="PIRSF" id="PIRSF016481">
    <property type="entry name" value="Pilus_assembly_PilP"/>
    <property type="match status" value="1"/>
</dbReference>
<reference evidence="1 2" key="1">
    <citation type="submission" date="2024-04" db="EMBL/GenBank/DDBJ databases">
        <title>Novel species of the genus Ideonella isolated from streams.</title>
        <authorList>
            <person name="Lu H."/>
        </authorList>
    </citation>
    <scope>NUCLEOTIDE SEQUENCE [LARGE SCALE GENOMIC DNA]</scope>
    <source>
        <strain evidence="1 2">LYT19W</strain>
    </source>
</reference>
<name>A0ABU9C0R6_9BURK</name>
<organism evidence="1 2">
    <name type="scientific">Ideonella margarita</name>
    <dbReference type="NCBI Taxonomy" id="2984191"/>
    <lineage>
        <taxon>Bacteria</taxon>
        <taxon>Pseudomonadati</taxon>
        <taxon>Pseudomonadota</taxon>
        <taxon>Betaproteobacteria</taxon>
        <taxon>Burkholderiales</taxon>
        <taxon>Sphaerotilaceae</taxon>
        <taxon>Ideonella</taxon>
    </lineage>
</organism>
<dbReference type="EMBL" id="JBBUTI010000002">
    <property type="protein sequence ID" value="MEK8045444.1"/>
    <property type="molecule type" value="Genomic_DNA"/>
</dbReference>
<dbReference type="RefSeq" id="WP_341397619.1">
    <property type="nucleotide sequence ID" value="NZ_JBBUTI010000002.1"/>
</dbReference>